<dbReference type="OrthoDB" id="9798104at2"/>
<evidence type="ECO:0000259" key="4">
    <source>
        <dbReference type="PROSITE" id="PS50042"/>
    </source>
</evidence>
<gene>
    <name evidence="6" type="ORF">FC84_GL000338</name>
</gene>
<evidence type="ECO:0000313" key="7">
    <source>
        <dbReference type="Proteomes" id="UP000051813"/>
    </source>
</evidence>
<keyword evidence="3" id="KW-0804">Transcription</keyword>
<evidence type="ECO:0000256" key="3">
    <source>
        <dbReference type="ARBA" id="ARBA00023163"/>
    </source>
</evidence>
<dbReference type="PRINTS" id="PR00034">
    <property type="entry name" value="HTHCRP"/>
</dbReference>
<evidence type="ECO:0000256" key="2">
    <source>
        <dbReference type="ARBA" id="ARBA00023125"/>
    </source>
</evidence>
<dbReference type="Gene3D" id="2.60.120.10">
    <property type="entry name" value="Jelly Rolls"/>
    <property type="match status" value="1"/>
</dbReference>
<dbReference type="PANTHER" id="PTHR24567:SF28">
    <property type="entry name" value="LISTERIOLYSIN REGULATORY PROTEIN"/>
    <property type="match status" value="1"/>
</dbReference>
<dbReference type="InterPro" id="IPR000595">
    <property type="entry name" value="cNMP-bd_dom"/>
</dbReference>
<dbReference type="PROSITE" id="PS51063">
    <property type="entry name" value="HTH_CRP_2"/>
    <property type="match status" value="1"/>
</dbReference>
<evidence type="ECO:0000256" key="1">
    <source>
        <dbReference type="ARBA" id="ARBA00023015"/>
    </source>
</evidence>
<dbReference type="InterPro" id="IPR018490">
    <property type="entry name" value="cNMP-bd_dom_sf"/>
</dbReference>
<dbReference type="PANTHER" id="PTHR24567">
    <property type="entry name" value="CRP FAMILY TRANSCRIPTIONAL REGULATORY PROTEIN"/>
    <property type="match status" value="1"/>
</dbReference>
<feature type="domain" description="Cyclic nucleotide-binding" evidence="4">
    <location>
        <begin position="12"/>
        <end position="131"/>
    </location>
</feature>
<evidence type="ECO:0000313" key="6">
    <source>
        <dbReference type="EMBL" id="KRM78711.1"/>
    </source>
</evidence>
<reference evidence="6 7" key="1">
    <citation type="journal article" date="2015" name="Genome Announc.">
        <title>Expanding the biotechnology potential of lactobacilli through comparative genomics of 213 strains and associated genera.</title>
        <authorList>
            <person name="Sun Z."/>
            <person name="Harris H.M."/>
            <person name="McCann A."/>
            <person name="Guo C."/>
            <person name="Argimon S."/>
            <person name="Zhang W."/>
            <person name="Yang X."/>
            <person name="Jeffery I.B."/>
            <person name="Cooney J.C."/>
            <person name="Kagawa T.F."/>
            <person name="Liu W."/>
            <person name="Song Y."/>
            <person name="Salvetti E."/>
            <person name="Wrobel A."/>
            <person name="Rasinkangas P."/>
            <person name="Parkhill J."/>
            <person name="Rea M.C."/>
            <person name="O'Sullivan O."/>
            <person name="Ritari J."/>
            <person name="Douillard F.P."/>
            <person name="Paul Ross R."/>
            <person name="Yang R."/>
            <person name="Briner A.E."/>
            <person name="Felis G.E."/>
            <person name="de Vos W.M."/>
            <person name="Barrangou R."/>
            <person name="Klaenhammer T.R."/>
            <person name="Caufield P.W."/>
            <person name="Cui Y."/>
            <person name="Zhang H."/>
            <person name="O'Toole P.W."/>
        </authorList>
    </citation>
    <scope>NUCLEOTIDE SEQUENCE [LARGE SCALE GENOMIC DNA]</scope>
    <source>
        <strain evidence="6 7">DSM 20335</strain>
    </source>
</reference>
<dbReference type="InterPro" id="IPR012318">
    <property type="entry name" value="HTH_CRP"/>
</dbReference>
<name>A0A0R2BHG3_9LACO</name>
<dbReference type="InterPro" id="IPR036390">
    <property type="entry name" value="WH_DNA-bd_sf"/>
</dbReference>
<sequence length="221" mass="24857">MTEHICAEIVPIFEQLNHDELVKVSNLVVHHHFQKGEVILSPNTPSQLVIIAEGAAKTYQLSASGREQLLSVLDNGDFEGEKNLFGVVNQELYVETLKKSAVCTIATQEFQQLLAEYPSIALKLLKSNAEKIAALEKQNQLLNHDSVEQRLATYLLDLAKIKNSNQFVLPMKLKELASFLGTTPETISRKLRLFNERQLLTQKQHTINLIDIEELEALKSA</sequence>
<dbReference type="GO" id="GO:0003677">
    <property type="term" value="F:DNA binding"/>
    <property type="evidence" value="ECO:0007669"/>
    <property type="project" value="UniProtKB-KW"/>
</dbReference>
<keyword evidence="2" id="KW-0238">DNA-binding</keyword>
<dbReference type="GO" id="GO:0003700">
    <property type="term" value="F:DNA-binding transcription factor activity"/>
    <property type="evidence" value="ECO:0007669"/>
    <property type="project" value="TreeGrafter"/>
</dbReference>
<dbReference type="PATRIC" id="fig|1423738.3.peg.345"/>
<dbReference type="SUPFAM" id="SSF51206">
    <property type="entry name" value="cAMP-binding domain-like"/>
    <property type="match status" value="1"/>
</dbReference>
<dbReference type="Proteomes" id="UP000051813">
    <property type="component" value="Unassembled WGS sequence"/>
</dbReference>
<dbReference type="SMART" id="SM00100">
    <property type="entry name" value="cNMP"/>
    <property type="match status" value="1"/>
</dbReference>
<dbReference type="AlphaFoldDB" id="A0A0R2BHG3"/>
<dbReference type="Pfam" id="PF00027">
    <property type="entry name" value="cNMP_binding"/>
    <property type="match status" value="1"/>
</dbReference>
<keyword evidence="7" id="KW-1185">Reference proteome</keyword>
<dbReference type="Pfam" id="PF13545">
    <property type="entry name" value="HTH_Crp_2"/>
    <property type="match status" value="1"/>
</dbReference>
<evidence type="ECO:0000259" key="5">
    <source>
        <dbReference type="PROSITE" id="PS51063"/>
    </source>
</evidence>
<dbReference type="SUPFAM" id="SSF46785">
    <property type="entry name" value="Winged helix' DNA-binding domain"/>
    <property type="match status" value="1"/>
</dbReference>
<dbReference type="STRING" id="1423738.FC84_GL000338"/>
<dbReference type="Gene3D" id="1.10.10.10">
    <property type="entry name" value="Winged helix-like DNA-binding domain superfamily/Winged helix DNA-binding domain"/>
    <property type="match status" value="1"/>
</dbReference>
<dbReference type="GO" id="GO:0005829">
    <property type="term" value="C:cytosol"/>
    <property type="evidence" value="ECO:0007669"/>
    <property type="project" value="TreeGrafter"/>
</dbReference>
<dbReference type="EMBL" id="AYYK01000011">
    <property type="protein sequence ID" value="KRM78711.1"/>
    <property type="molecule type" value="Genomic_DNA"/>
</dbReference>
<dbReference type="SMART" id="SM00419">
    <property type="entry name" value="HTH_CRP"/>
    <property type="match status" value="1"/>
</dbReference>
<organism evidence="6 7">
    <name type="scientific">Lapidilactobacillus dextrinicus DSM 20335</name>
    <dbReference type="NCBI Taxonomy" id="1423738"/>
    <lineage>
        <taxon>Bacteria</taxon>
        <taxon>Bacillati</taxon>
        <taxon>Bacillota</taxon>
        <taxon>Bacilli</taxon>
        <taxon>Lactobacillales</taxon>
        <taxon>Lactobacillaceae</taxon>
        <taxon>Lapidilactobacillus</taxon>
    </lineage>
</organism>
<comment type="caution">
    <text evidence="6">The sequence shown here is derived from an EMBL/GenBank/DDBJ whole genome shotgun (WGS) entry which is preliminary data.</text>
</comment>
<dbReference type="InterPro" id="IPR036388">
    <property type="entry name" value="WH-like_DNA-bd_sf"/>
</dbReference>
<accession>A0A0R2BHG3</accession>
<feature type="domain" description="HTH crp-type" evidence="5">
    <location>
        <begin position="145"/>
        <end position="213"/>
    </location>
</feature>
<dbReference type="PROSITE" id="PS50042">
    <property type="entry name" value="CNMP_BINDING_3"/>
    <property type="match status" value="1"/>
</dbReference>
<proteinExistence type="predicted"/>
<dbReference type="InterPro" id="IPR050397">
    <property type="entry name" value="Env_Response_Regulators"/>
</dbReference>
<dbReference type="RefSeq" id="WP_057756891.1">
    <property type="nucleotide sequence ID" value="NZ_AYYK01000011.1"/>
</dbReference>
<dbReference type="CDD" id="cd00038">
    <property type="entry name" value="CAP_ED"/>
    <property type="match status" value="1"/>
</dbReference>
<protein>
    <submittedName>
        <fullName evidence="6">Bacterial regulatory s, crp family protein</fullName>
    </submittedName>
</protein>
<keyword evidence="1" id="KW-0805">Transcription regulation</keyword>
<dbReference type="InterPro" id="IPR014710">
    <property type="entry name" value="RmlC-like_jellyroll"/>
</dbReference>